<dbReference type="AlphaFoldDB" id="A0AAX2EKX5"/>
<evidence type="ECO:0000313" key="2">
    <source>
        <dbReference type="EMBL" id="SFQ95181.1"/>
    </source>
</evidence>
<dbReference type="KEGG" id="krd:A3780_03685"/>
<evidence type="ECO:0000313" key="3">
    <source>
        <dbReference type="EMBL" id="SFT34722.1"/>
    </source>
</evidence>
<accession>A0AAX2EKX5</accession>
<proteinExistence type="predicted"/>
<evidence type="ECO:0000313" key="5">
    <source>
        <dbReference type="Proteomes" id="UP000199173"/>
    </source>
</evidence>
<evidence type="ECO:0008006" key="6">
    <source>
        <dbReference type="Google" id="ProtNLM"/>
    </source>
</evidence>
<name>A0AAX2EKX5_9ENTR</name>
<comment type="caution">
    <text evidence="2">The sequence shown here is derived from an EMBL/GenBank/DDBJ whole genome shotgun (WGS) entry which is preliminary data.</text>
</comment>
<evidence type="ECO:0000256" key="1">
    <source>
        <dbReference type="SAM" id="Phobius"/>
    </source>
</evidence>
<dbReference type="EMBL" id="FOYJ01000001">
    <property type="protein sequence ID" value="SFQ95181.1"/>
    <property type="molecule type" value="Genomic_DNA"/>
</dbReference>
<dbReference type="Proteomes" id="UP000199173">
    <property type="component" value="Unassembled WGS sequence"/>
</dbReference>
<keyword evidence="1" id="KW-0812">Transmembrane</keyword>
<dbReference type="Proteomes" id="UP000198760">
    <property type="component" value="Unassembled WGS sequence"/>
</dbReference>
<dbReference type="EMBL" id="FPAV01000001">
    <property type="protein sequence ID" value="SFT34722.1"/>
    <property type="molecule type" value="Genomic_DNA"/>
</dbReference>
<feature type="transmembrane region" description="Helical" evidence="1">
    <location>
        <begin position="36"/>
        <end position="55"/>
    </location>
</feature>
<organism evidence="2 5">
    <name type="scientific">Kosakonia radicincitans</name>
    <dbReference type="NCBI Taxonomy" id="283686"/>
    <lineage>
        <taxon>Bacteria</taxon>
        <taxon>Pseudomonadati</taxon>
        <taxon>Pseudomonadota</taxon>
        <taxon>Gammaproteobacteria</taxon>
        <taxon>Enterobacterales</taxon>
        <taxon>Enterobacteriaceae</taxon>
        <taxon>Kosakonia</taxon>
    </lineage>
</organism>
<protein>
    <recommendedName>
        <fullName evidence="6">Transposase</fullName>
    </recommendedName>
</protein>
<keyword evidence="1" id="KW-1133">Transmembrane helix</keyword>
<sequence length="76" mass="8743">MVVYIDKTFISSSDNQKSFRLIARLKRCAFDRSHEYRLAIFVVNEVGLLYIAFLLPHDLIIDILADQLVNTTTISP</sequence>
<reference evidence="4 5" key="1">
    <citation type="submission" date="2016-10" db="EMBL/GenBank/DDBJ databases">
        <authorList>
            <person name="Varghese N."/>
            <person name="Submissions S."/>
        </authorList>
    </citation>
    <scope>NUCLEOTIDE SEQUENCE [LARGE SCALE GENOMIC DNA]</scope>
    <source>
        <strain evidence="3 4">NFIX06</strain>
        <strain evidence="2 5">NFIX08</strain>
    </source>
</reference>
<evidence type="ECO:0000313" key="4">
    <source>
        <dbReference type="Proteomes" id="UP000198760"/>
    </source>
</evidence>
<gene>
    <name evidence="3" type="ORF">SAMN03159428_00084</name>
    <name evidence="2" type="ORF">SAMN03159514_00085</name>
</gene>
<keyword evidence="1" id="KW-0472">Membrane</keyword>
<keyword evidence="4" id="KW-1185">Reference proteome</keyword>